<accession>A0A224Y988</accession>
<dbReference type="EMBL" id="GFPF01002239">
    <property type="protein sequence ID" value="MAA13385.1"/>
    <property type="molecule type" value="Transcribed_RNA"/>
</dbReference>
<proteinExistence type="predicted"/>
<reference evidence="2" key="1">
    <citation type="journal article" date="2017" name="Parasit. Vectors">
        <title>Sialotranscriptomics of Rhipicephalus zambeziensis reveals intricate expression profiles of secretory proteins and suggests tight temporal transcriptional regulation during blood-feeding.</title>
        <authorList>
            <person name="de Castro M.H."/>
            <person name="de Klerk D."/>
            <person name="Pienaar R."/>
            <person name="Rees D.J.G."/>
            <person name="Mans B.J."/>
        </authorList>
    </citation>
    <scope>NUCLEOTIDE SEQUENCE</scope>
    <source>
        <tissue evidence="2">Salivary glands</tissue>
    </source>
</reference>
<name>A0A224Y988_9ACAR</name>
<evidence type="ECO:0000313" key="2">
    <source>
        <dbReference type="EMBL" id="MAA13385.1"/>
    </source>
</evidence>
<feature type="signal peptide" evidence="1">
    <location>
        <begin position="1"/>
        <end position="16"/>
    </location>
</feature>
<protein>
    <recommendedName>
        <fullName evidence="3">Secreted protein</fullName>
    </recommendedName>
</protein>
<keyword evidence="1" id="KW-0732">Signal</keyword>
<evidence type="ECO:0000256" key="1">
    <source>
        <dbReference type="SAM" id="SignalP"/>
    </source>
</evidence>
<evidence type="ECO:0008006" key="3">
    <source>
        <dbReference type="Google" id="ProtNLM"/>
    </source>
</evidence>
<sequence length="143" mass="16237">MGVFCFVSFFVAAAKSRIDMLSTTVKMYATPARFIQQILKKAFWKNFSRVLLHNSSSWPSAGFSRGWGLLKTVLRSKRHSHNNVESRSFFFCANMHQFHSDDAPPSELQATETFKTVLSLSLSARMSPDDARFNICSFLNTLV</sequence>
<organism evidence="2">
    <name type="scientific">Rhipicephalus zambeziensis</name>
    <dbReference type="NCBI Taxonomy" id="60191"/>
    <lineage>
        <taxon>Eukaryota</taxon>
        <taxon>Metazoa</taxon>
        <taxon>Ecdysozoa</taxon>
        <taxon>Arthropoda</taxon>
        <taxon>Chelicerata</taxon>
        <taxon>Arachnida</taxon>
        <taxon>Acari</taxon>
        <taxon>Parasitiformes</taxon>
        <taxon>Ixodida</taxon>
        <taxon>Ixodoidea</taxon>
        <taxon>Ixodidae</taxon>
        <taxon>Rhipicephalinae</taxon>
        <taxon>Rhipicephalus</taxon>
        <taxon>Rhipicephalus</taxon>
    </lineage>
</organism>
<feature type="chain" id="PRO_5012013701" description="Secreted protein" evidence="1">
    <location>
        <begin position="17"/>
        <end position="143"/>
    </location>
</feature>
<dbReference type="AlphaFoldDB" id="A0A224Y988"/>